<dbReference type="SUPFAM" id="SSF53098">
    <property type="entry name" value="Ribonuclease H-like"/>
    <property type="match status" value="1"/>
</dbReference>
<name>A0A166D3K1_9AGAM</name>
<accession>A0A166D3K1</accession>
<proteinExistence type="predicted"/>
<sequence length="649" mass="71711">QPTIATHMFPGTEMPFSTAQATAIQAQALCAAISANLPFHVYENPEVLKLMGMLRSAALAIMPTAKLVGGRLLDAAAEIVDQKLKMALRGRADVGISADGWKSATKSSVNGITINIDGKAHTLDLVEVTADDKHGIAMAMQFGDIIDHVESEHGCTIVYFTTDSDGGTKKGRIILGKERPWILVPSCWAHQFQLILGDYFKVYPYAAQIAEQATVLIGWINNHGKVRKIFDDAQKRITLGLTGRATTLSYLVANLTRWMTHCIAFMRLLLLQTSLYQAVGALRPAIIKAQVGVATSTEGRRLTAEAKAHCDLIEDHSFWNGLEQVVGDIEPICYGTNINQKDSTRLDQILLTLAGMYLHFSDHPEPEVATAMQKHLEKQWKDCDQQIFILALVFNPFEGLSHFGPSAGLNHLKLNGMVLWLYRRINSRPTNLDGPAVRAAKEYAVTSAFLHFLAMTGPFASWRTEAADFPVRSKDPITVWNAFRSIPEVTELAKFVLTLLKVVANQGGVERVFSDLKVKQTQWRARLGLPKLAKMTKVGADIKTEHQALGLAKQRGKREVHKSIETLLAIPRYCDLLGDQDDDDETERGRMLVTSKAGWRTEMAKWIGASREADEAEDLEDLNDRVDDAEARMTAWKPTTLAALFGGVA</sequence>
<gene>
    <name evidence="1" type="ORF">FIBSPDRAFT_672600</name>
</gene>
<keyword evidence="2" id="KW-1185">Reference proteome</keyword>
<feature type="non-terminal residue" evidence="1">
    <location>
        <position position="649"/>
    </location>
</feature>
<dbReference type="AlphaFoldDB" id="A0A166D3K1"/>
<protein>
    <submittedName>
        <fullName evidence="1">Uncharacterized protein</fullName>
    </submittedName>
</protein>
<dbReference type="InterPro" id="IPR012337">
    <property type="entry name" value="RNaseH-like_sf"/>
</dbReference>
<dbReference type="Proteomes" id="UP000076532">
    <property type="component" value="Unassembled WGS sequence"/>
</dbReference>
<organism evidence="1 2">
    <name type="scientific">Athelia psychrophila</name>
    <dbReference type="NCBI Taxonomy" id="1759441"/>
    <lineage>
        <taxon>Eukaryota</taxon>
        <taxon>Fungi</taxon>
        <taxon>Dikarya</taxon>
        <taxon>Basidiomycota</taxon>
        <taxon>Agaricomycotina</taxon>
        <taxon>Agaricomycetes</taxon>
        <taxon>Agaricomycetidae</taxon>
        <taxon>Atheliales</taxon>
        <taxon>Atheliaceae</taxon>
        <taxon>Athelia</taxon>
    </lineage>
</organism>
<evidence type="ECO:0000313" key="2">
    <source>
        <dbReference type="Proteomes" id="UP000076532"/>
    </source>
</evidence>
<dbReference type="STRING" id="436010.A0A166D3K1"/>
<evidence type="ECO:0000313" key="1">
    <source>
        <dbReference type="EMBL" id="KZP14281.1"/>
    </source>
</evidence>
<reference evidence="1 2" key="1">
    <citation type="journal article" date="2016" name="Mol. Biol. Evol.">
        <title>Comparative Genomics of Early-Diverging Mushroom-Forming Fungi Provides Insights into the Origins of Lignocellulose Decay Capabilities.</title>
        <authorList>
            <person name="Nagy L.G."/>
            <person name="Riley R."/>
            <person name="Tritt A."/>
            <person name="Adam C."/>
            <person name="Daum C."/>
            <person name="Floudas D."/>
            <person name="Sun H."/>
            <person name="Yadav J.S."/>
            <person name="Pangilinan J."/>
            <person name="Larsson K.H."/>
            <person name="Matsuura K."/>
            <person name="Barry K."/>
            <person name="Labutti K."/>
            <person name="Kuo R."/>
            <person name="Ohm R.A."/>
            <person name="Bhattacharya S.S."/>
            <person name="Shirouzu T."/>
            <person name="Yoshinaga Y."/>
            <person name="Martin F.M."/>
            <person name="Grigoriev I.V."/>
            <person name="Hibbett D.S."/>
        </authorList>
    </citation>
    <scope>NUCLEOTIDE SEQUENCE [LARGE SCALE GENOMIC DNA]</scope>
    <source>
        <strain evidence="1 2">CBS 109695</strain>
    </source>
</reference>
<feature type="non-terminal residue" evidence="1">
    <location>
        <position position="1"/>
    </location>
</feature>
<dbReference type="OrthoDB" id="3051252at2759"/>
<dbReference type="EMBL" id="KV417619">
    <property type="protein sequence ID" value="KZP14281.1"/>
    <property type="molecule type" value="Genomic_DNA"/>
</dbReference>